<name>A0A3Q1ECH6_9TELE</name>
<evidence type="ECO:0000313" key="5">
    <source>
        <dbReference type="Proteomes" id="UP000257200"/>
    </source>
</evidence>
<dbReference type="InterPro" id="IPR002347">
    <property type="entry name" value="SDR_fam"/>
</dbReference>
<reference evidence="4" key="2">
    <citation type="submission" date="2025-09" db="UniProtKB">
        <authorList>
            <consortium name="Ensembl"/>
        </authorList>
    </citation>
    <scope>IDENTIFICATION</scope>
</reference>
<dbReference type="PANTHER" id="PTHR43313">
    <property type="entry name" value="SHORT-CHAIN DEHYDROGENASE/REDUCTASE FAMILY 9C"/>
    <property type="match status" value="1"/>
</dbReference>
<dbReference type="PANTHER" id="PTHR43313:SF3">
    <property type="entry name" value="17-BETA-HYDROXYSTEROID DEHYDROGENASE TYPE 2"/>
    <property type="match status" value="1"/>
</dbReference>
<sequence>LSNPSAFRRCMDINFLSAVSMCQHFLPLLRRARGRIINMSSLAGGSVPMPLFGAYGASKAALKVFSEVMRQELAPWGVMVSVIQPAGFRTSEFYCQIWVRNSKNLLLQLHRSCFILNDGLEIIPELTDLQEFRSSLEPTTSCSGFILQHLPVNKVKCAIFKAQFLSQTIVSGCTTRINIKRNKNKQNKIHQ</sequence>
<keyword evidence="5" id="KW-1185">Reference proteome</keyword>
<dbReference type="GO" id="GO:0016491">
    <property type="term" value="F:oxidoreductase activity"/>
    <property type="evidence" value="ECO:0007669"/>
    <property type="project" value="UniProtKB-KW"/>
</dbReference>
<dbReference type="InParanoid" id="A0A3Q1ECH6"/>
<evidence type="ECO:0000256" key="1">
    <source>
        <dbReference type="ARBA" id="ARBA00006484"/>
    </source>
</evidence>
<dbReference type="InterPro" id="IPR020904">
    <property type="entry name" value="Sc_DH/Rdtase_CS"/>
</dbReference>
<dbReference type="GO" id="GO:0008202">
    <property type="term" value="P:steroid metabolic process"/>
    <property type="evidence" value="ECO:0007669"/>
    <property type="project" value="TreeGrafter"/>
</dbReference>
<keyword evidence="2" id="KW-0560">Oxidoreductase</keyword>
<evidence type="ECO:0000256" key="3">
    <source>
        <dbReference type="RuleBase" id="RU000363"/>
    </source>
</evidence>
<dbReference type="SUPFAM" id="SSF51735">
    <property type="entry name" value="NAD(P)-binding Rossmann-fold domains"/>
    <property type="match status" value="1"/>
</dbReference>
<dbReference type="PRINTS" id="PR00081">
    <property type="entry name" value="GDHRDH"/>
</dbReference>
<dbReference type="Pfam" id="PF00106">
    <property type="entry name" value="adh_short"/>
    <property type="match status" value="1"/>
</dbReference>
<dbReference type="PRINTS" id="PR00080">
    <property type="entry name" value="SDRFAMILY"/>
</dbReference>
<dbReference type="Ensembl" id="ENSAPOT00000014475.1">
    <property type="protein sequence ID" value="ENSAPOP00000001831.1"/>
    <property type="gene ID" value="ENSAPOG00000003189.1"/>
</dbReference>
<dbReference type="PROSITE" id="PS00061">
    <property type="entry name" value="ADH_SHORT"/>
    <property type="match status" value="1"/>
</dbReference>
<protein>
    <recommendedName>
        <fullName evidence="6">Hydroxysteroid (17-beta) dehydrogenase 2</fullName>
    </recommendedName>
</protein>
<dbReference type="Proteomes" id="UP000257200">
    <property type="component" value="Unplaced"/>
</dbReference>
<organism evidence="4 5">
    <name type="scientific">Acanthochromis polyacanthus</name>
    <name type="common">spiny chromis</name>
    <dbReference type="NCBI Taxonomy" id="80966"/>
    <lineage>
        <taxon>Eukaryota</taxon>
        <taxon>Metazoa</taxon>
        <taxon>Chordata</taxon>
        <taxon>Craniata</taxon>
        <taxon>Vertebrata</taxon>
        <taxon>Euteleostomi</taxon>
        <taxon>Actinopterygii</taxon>
        <taxon>Neopterygii</taxon>
        <taxon>Teleostei</taxon>
        <taxon>Neoteleostei</taxon>
        <taxon>Acanthomorphata</taxon>
        <taxon>Ovalentaria</taxon>
        <taxon>Pomacentridae</taxon>
        <taxon>Acanthochromis</taxon>
    </lineage>
</organism>
<reference evidence="4" key="1">
    <citation type="submission" date="2025-08" db="UniProtKB">
        <authorList>
            <consortium name="Ensembl"/>
        </authorList>
    </citation>
    <scope>IDENTIFICATION</scope>
</reference>
<accession>A0A3Q1ECH6</accession>
<dbReference type="AlphaFoldDB" id="A0A3Q1ECH6"/>
<dbReference type="InterPro" id="IPR036291">
    <property type="entry name" value="NAD(P)-bd_dom_sf"/>
</dbReference>
<dbReference type="Gene3D" id="3.40.50.720">
    <property type="entry name" value="NAD(P)-binding Rossmann-like Domain"/>
    <property type="match status" value="1"/>
</dbReference>
<dbReference type="GeneTree" id="ENSGT00940000160204"/>
<evidence type="ECO:0008006" key="6">
    <source>
        <dbReference type="Google" id="ProtNLM"/>
    </source>
</evidence>
<dbReference type="STRING" id="80966.ENSAPOP00000001831"/>
<comment type="similarity">
    <text evidence="1 3">Belongs to the short-chain dehydrogenases/reductases (SDR) family.</text>
</comment>
<proteinExistence type="inferred from homology"/>
<evidence type="ECO:0000313" key="4">
    <source>
        <dbReference type="Ensembl" id="ENSAPOP00000001831.1"/>
    </source>
</evidence>
<evidence type="ECO:0000256" key="2">
    <source>
        <dbReference type="ARBA" id="ARBA00023002"/>
    </source>
</evidence>